<keyword evidence="4" id="KW-1185">Reference proteome</keyword>
<sequence length="279" mass="30443">MRPITRVQVLMAALAAGVWIAIPPAKQAASEALPAKSGRNLPRTSPAPSHFAMRAGERPEEAIEEACQLEGRVRDEALATVAVEAAVSFPEKALKAAHMIANPRMRGDMLGFVLAQRAATDPDAVFKWLESDQRDESMRCAIERNALAALAEQDPARVATWLSDDKVSIGAVEIVLAATMQRWSQQDAPAAAEWLASFEEAALIRAAVPRLIEHWVRTNKTEAIKWIEAQEQGLLRDEACAACAIALTLRAPDEALAWIGKIEAENLRAQTRERIGVCR</sequence>
<protein>
    <recommendedName>
        <fullName evidence="5">HEAT repeat protein</fullName>
    </recommendedName>
</protein>
<comment type="caution">
    <text evidence="3">The sequence shown here is derived from an EMBL/GenBank/DDBJ whole genome shotgun (WGS) entry which is preliminary data.</text>
</comment>
<accession>A0ABT3FYA3</accession>
<organism evidence="3 4">
    <name type="scientific">Luteolibacter rhizosphaerae</name>
    <dbReference type="NCBI Taxonomy" id="2989719"/>
    <lineage>
        <taxon>Bacteria</taxon>
        <taxon>Pseudomonadati</taxon>
        <taxon>Verrucomicrobiota</taxon>
        <taxon>Verrucomicrobiia</taxon>
        <taxon>Verrucomicrobiales</taxon>
        <taxon>Verrucomicrobiaceae</taxon>
        <taxon>Luteolibacter</taxon>
    </lineage>
</organism>
<feature type="region of interest" description="Disordered" evidence="1">
    <location>
        <begin position="33"/>
        <end position="60"/>
    </location>
</feature>
<gene>
    <name evidence="3" type="ORF">OJ996_03170</name>
</gene>
<feature type="signal peptide" evidence="2">
    <location>
        <begin position="1"/>
        <end position="28"/>
    </location>
</feature>
<evidence type="ECO:0008006" key="5">
    <source>
        <dbReference type="Google" id="ProtNLM"/>
    </source>
</evidence>
<keyword evidence="2" id="KW-0732">Signal</keyword>
<dbReference type="Proteomes" id="UP001165653">
    <property type="component" value="Unassembled WGS sequence"/>
</dbReference>
<name>A0ABT3FYA3_9BACT</name>
<evidence type="ECO:0000256" key="2">
    <source>
        <dbReference type="SAM" id="SignalP"/>
    </source>
</evidence>
<reference evidence="3" key="1">
    <citation type="submission" date="2022-10" db="EMBL/GenBank/DDBJ databases">
        <title>Luteolibacter sp. GHJ8, whole genome shotgun sequencing project.</title>
        <authorList>
            <person name="Zhao G."/>
            <person name="Shen L."/>
        </authorList>
    </citation>
    <scope>NUCLEOTIDE SEQUENCE</scope>
    <source>
        <strain evidence="3">GHJ8</strain>
    </source>
</reference>
<proteinExistence type="predicted"/>
<evidence type="ECO:0000313" key="4">
    <source>
        <dbReference type="Proteomes" id="UP001165653"/>
    </source>
</evidence>
<evidence type="ECO:0000256" key="1">
    <source>
        <dbReference type="SAM" id="MobiDB-lite"/>
    </source>
</evidence>
<evidence type="ECO:0000313" key="3">
    <source>
        <dbReference type="EMBL" id="MCW1912559.1"/>
    </source>
</evidence>
<dbReference type="RefSeq" id="WP_264511079.1">
    <property type="nucleotide sequence ID" value="NZ_JAPDDR010000002.1"/>
</dbReference>
<feature type="chain" id="PRO_5047294119" description="HEAT repeat protein" evidence="2">
    <location>
        <begin position="29"/>
        <end position="279"/>
    </location>
</feature>
<dbReference type="EMBL" id="JAPDDR010000002">
    <property type="protein sequence ID" value="MCW1912559.1"/>
    <property type="molecule type" value="Genomic_DNA"/>
</dbReference>